<keyword evidence="3" id="KW-0378">Hydrolase</keyword>
<accession>A0A7G9GBP7</accession>
<dbReference type="EMBL" id="CP060635">
    <property type="protein sequence ID" value="QNM08229.1"/>
    <property type="molecule type" value="Genomic_DNA"/>
</dbReference>
<protein>
    <submittedName>
        <fullName evidence="9">C40 family peptidase</fullName>
    </submittedName>
</protein>
<feature type="region of interest" description="Disordered" evidence="6">
    <location>
        <begin position="247"/>
        <end position="328"/>
    </location>
</feature>
<feature type="chain" id="PRO_5028978386" evidence="7">
    <location>
        <begin position="26"/>
        <end position="443"/>
    </location>
</feature>
<feature type="coiled-coil region" evidence="5">
    <location>
        <begin position="28"/>
        <end position="115"/>
    </location>
</feature>
<dbReference type="InterPro" id="IPR038765">
    <property type="entry name" value="Papain-like_cys_pep_sf"/>
</dbReference>
<keyword evidence="2" id="KW-0645">Protease</keyword>
<comment type="similarity">
    <text evidence="1">Belongs to the peptidase C40 family.</text>
</comment>
<evidence type="ECO:0000256" key="3">
    <source>
        <dbReference type="ARBA" id="ARBA00022801"/>
    </source>
</evidence>
<evidence type="ECO:0000313" key="10">
    <source>
        <dbReference type="Proteomes" id="UP000515860"/>
    </source>
</evidence>
<dbReference type="PROSITE" id="PS51935">
    <property type="entry name" value="NLPC_P60"/>
    <property type="match status" value="1"/>
</dbReference>
<dbReference type="GO" id="GO:0008234">
    <property type="term" value="F:cysteine-type peptidase activity"/>
    <property type="evidence" value="ECO:0007669"/>
    <property type="project" value="UniProtKB-KW"/>
</dbReference>
<evidence type="ECO:0000256" key="2">
    <source>
        <dbReference type="ARBA" id="ARBA00022670"/>
    </source>
</evidence>
<keyword evidence="4" id="KW-0788">Thiol protease</keyword>
<dbReference type="PANTHER" id="PTHR47053">
    <property type="entry name" value="MUREIN DD-ENDOPEPTIDASE MEPH-RELATED"/>
    <property type="match status" value="1"/>
</dbReference>
<gene>
    <name evidence="9" type="ORF">H9Q79_15260</name>
</gene>
<feature type="signal peptide" evidence="7">
    <location>
        <begin position="1"/>
        <end position="25"/>
    </location>
</feature>
<dbReference type="Proteomes" id="UP000515860">
    <property type="component" value="Chromosome"/>
</dbReference>
<name>A0A7G9GBP7_9FIRM</name>
<dbReference type="GO" id="GO:0006508">
    <property type="term" value="P:proteolysis"/>
    <property type="evidence" value="ECO:0007669"/>
    <property type="project" value="UniProtKB-KW"/>
</dbReference>
<dbReference type="SUPFAM" id="SSF54001">
    <property type="entry name" value="Cysteine proteinases"/>
    <property type="match status" value="1"/>
</dbReference>
<feature type="compositionally biased region" description="Low complexity" evidence="6">
    <location>
        <begin position="265"/>
        <end position="285"/>
    </location>
</feature>
<dbReference type="PANTHER" id="PTHR47053:SF1">
    <property type="entry name" value="MUREIN DD-ENDOPEPTIDASE MEPH-RELATED"/>
    <property type="match status" value="1"/>
</dbReference>
<feature type="compositionally biased region" description="Gly residues" evidence="6">
    <location>
        <begin position="286"/>
        <end position="306"/>
    </location>
</feature>
<evidence type="ECO:0000256" key="6">
    <source>
        <dbReference type="SAM" id="MobiDB-lite"/>
    </source>
</evidence>
<feature type="domain" description="NlpC/P60" evidence="8">
    <location>
        <begin position="329"/>
        <end position="443"/>
    </location>
</feature>
<evidence type="ECO:0000256" key="1">
    <source>
        <dbReference type="ARBA" id="ARBA00007074"/>
    </source>
</evidence>
<dbReference type="Gene3D" id="3.90.1720.10">
    <property type="entry name" value="endopeptidase domain like (from Nostoc punctiforme)"/>
    <property type="match status" value="1"/>
</dbReference>
<proteinExistence type="inferred from homology"/>
<sequence length="443" mass="48024">MKKKKVLVLGLAIMLGSAQMLTVSADTIEEVQQQQQQTEGQLSQIEDSINDLEDQKEQITGEIDSLDGQLITTIASINSLTDQISDKEVQLEQTAADLEEAEADKQEQYEAMKKRIQYLYEKGGNAGWATILLEEKDITELLNQAEYTQKMYEYDRNCLENYAAVVTQVSDLQSQLEGEKSELETMKSEQEGQQAYLEQMLEEKRATSADYDAQLADANAKAAEYQQLIEQQNAEIQKLIEEQERQRKAAEEAARQQAEAEEAARQQAAQQNNQNNQSNNTTPSNNGGGSNGGSSNDGGGSNGGGSSNDDTYVPDNGGSSGGSSSNTGSATGQAIVDYALQFVGNPYVWGGNSLTNGTDCSGFVHLVYAHFGYSVSRQSAALRSDGYGVSYAEAQPGDIICYDGHVAIYMGGGAIVHASDEKSGIKVSYNAAYRPILAVRRIV</sequence>
<evidence type="ECO:0000256" key="4">
    <source>
        <dbReference type="ARBA" id="ARBA00022807"/>
    </source>
</evidence>
<organism evidence="9 10">
    <name type="scientific">Wansuia hejianensis</name>
    <dbReference type="NCBI Taxonomy" id="2763667"/>
    <lineage>
        <taxon>Bacteria</taxon>
        <taxon>Bacillati</taxon>
        <taxon>Bacillota</taxon>
        <taxon>Clostridia</taxon>
        <taxon>Lachnospirales</taxon>
        <taxon>Lachnospiraceae</taxon>
        <taxon>Wansuia</taxon>
    </lineage>
</organism>
<evidence type="ECO:0000313" key="9">
    <source>
        <dbReference type="EMBL" id="QNM08229.1"/>
    </source>
</evidence>
<keyword evidence="10" id="KW-1185">Reference proteome</keyword>
<keyword evidence="5" id="KW-0175">Coiled coil</keyword>
<dbReference type="InterPro" id="IPR051202">
    <property type="entry name" value="Peptidase_C40"/>
</dbReference>
<dbReference type="Pfam" id="PF00877">
    <property type="entry name" value="NLPC_P60"/>
    <property type="match status" value="1"/>
</dbReference>
<dbReference type="AlphaFoldDB" id="A0A7G9GBP7"/>
<dbReference type="Gene3D" id="6.10.250.3150">
    <property type="match status" value="1"/>
</dbReference>
<dbReference type="InterPro" id="IPR000064">
    <property type="entry name" value="NLP_P60_dom"/>
</dbReference>
<reference evidence="9 10" key="1">
    <citation type="submission" date="2020-08" db="EMBL/GenBank/DDBJ databases">
        <authorList>
            <person name="Liu C."/>
            <person name="Sun Q."/>
        </authorList>
    </citation>
    <scope>NUCLEOTIDE SEQUENCE [LARGE SCALE GENOMIC DNA]</scope>
    <source>
        <strain evidence="9 10">NSJ-29</strain>
    </source>
</reference>
<evidence type="ECO:0000256" key="5">
    <source>
        <dbReference type="SAM" id="Coils"/>
    </source>
</evidence>
<evidence type="ECO:0000259" key="8">
    <source>
        <dbReference type="PROSITE" id="PS51935"/>
    </source>
</evidence>
<keyword evidence="7" id="KW-0732">Signal</keyword>
<dbReference type="KEGG" id="whj:H9Q79_15260"/>
<evidence type="ECO:0000256" key="7">
    <source>
        <dbReference type="SAM" id="SignalP"/>
    </source>
</evidence>
<dbReference type="RefSeq" id="WP_118648830.1">
    <property type="nucleotide sequence ID" value="NZ_CP060635.1"/>
</dbReference>